<dbReference type="InterPro" id="IPR016064">
    <property type="entry name" value="NAD/diacylglycerol_kinase_sf"/>
</dbReference>
<feature type="transmembrane region" description="Helical" evidence="2">
    <location>
        <begin position="153"/>
        <end position="175"/>
    </location>
</feature>
<dbReference type="Pfam" id="PF00781">
    <property type="entry name" value="DAGK_cat"/>
    <property type="match status" value="1"/>
</dbReference>
<name>A0ABQ3RER5_STRRR</name>
<reference evidence="5" key="1">
    <citation type="submission" date="2023-07" db="EMBL/GenBank/DDBJ databases">
        <title>Whole genome shotgun sequence of Streptomyces achromogenes subsp. rubradiris NBRC 14000.</title>
        <authorList>
            <person name="Komaki H."/>
            <person name="Tamura T."/>
        </authorList>
    </citation>
    <scope>NUCLEOTIDE SEQUENCE [LARGE SCALE GENOMIC DNA]</scope>
    <source>
        <strain evidence="5">NBRC 14000</strain>
    </source>
</reference>
<comment type="caution">
    <text evidence="4">The sequence shown here is derived from an EMBL/GenBank/DDBJ whole genome shotgun (WGS) entry which is preliminary data.</text>
</comment>
<protein>
    <recommendedName>
        <fullName evidence="3">DAGKc domain-containing protein</fullName>
    </recommendedName>
</protein>
<dbReference type="SMART" id="SM00046">
    <property type="entry name" value="DAGKc"/>
    <property type="match status" value="1"/>
</dbReference>
<evidence type="ECO:0000259" key="3">
    <source>
        <dbReference type="PROSITE" id="PS50146"/>
    </source>
</evidence>
<evidence type="ECO:0000256" key="1">
    <source>
        <dbReference type="SAM" id="MobiDB-lite"/>
    </source>
</evidence>
<gene>
    <name evidence="4" type="ORF">Srubr_42180</name>
</gene>
<dbReference type="Proteomes" id="UP000646738">
    <property type="component" value="Unassembled WGS sequence"/>
</dbReference>
<dbReference type="Gene3D" id="3.40.50.10330">
    <property type="entry name" value="Probable inorganic polyphosphate/atp-NAD kinase, domain 1"/>
    <property type="match status" value="1"/>
</dbReference>
<dbReference type="Gene3D" id="2.60.200.40">
    <property type="match status" value="1"/>
</dbReference>
<keyword evidence="2" id="KW-0472">Membrane</keyword>
<dbReference type="InterPro" id="IPR017438">
    <property type="entry name" value="ATP-NAD_kinase_N"/>
</dbReference>
<feature type="transmembrane region" description="Helical" evidence="2">
    <location>
        <begin position="182"/>
        <end position="199"/>
    </location>
</feature>
<dbReference type="PROSITE" id="PS50146">
    <property type="entry name" value="DAGK"/>
    <property type="match status" value="1"/>
</dbReference>
<accession>A0ABQ3RER5</accession>
<dbReference type="InterPro" id="IPR001206">
    <property type="entry name" value="Diacylglycerol_kinase_cat_dom"/>
</dbReference>
<keyword evidence="2" id="KW-0812">Transmembrane</keyword>
<feature type="transmembrane region" description="Helical" evidence="2">
    <location>
        <begin position="205"/>
        <end position="226"/>
    </location>
</feature>
<feature type="compositionally biased region" description="Low complexity" evidence="1">
    <location>
        <begin position="57"/>
        <end position="72"/>
    </location>
</feature>
<feature type="region of interest" description="Disordered" evidence="1">
    <location>
        <begin position="57"/>
        <end position="83"/>
    </location>
</feature>
<feature type="domain" description="DAGKc" evidence="3">
    <location>
        <begin position="241"/>
        <end position="370"/>
    </location>
</feature>
<feature type="transmembrane region" description="Helical" evidence="2">
    <location>
        <begin position="124"/>
        <end position="147"/>
    </location>
</feature>
<organism evidence="4 5">
    <name type="scientific">Streptomyces rubradiris</name>
    <name type="common">Streptomyces achromogenes subsp. rubradiris</name>
    <dbReference type="NCBI Taxonomy" id="285531"/>
    <lineage>
        <taxon>Bacteria</taxon>
        <taxon>Bacillati</taxon>
        <taxon>Actinomycetota</taxon>
        <taxon>Actinomycetes</taxon>
        <taxon>Kitasatosporales</taxon>
        <taxon>Streptomycetaceae</taxon>
        <taxon>Streptomyces</taxon>
    </lineage>
</organism>
<keyword evidence="2" id="KW-1133">Transmembrane helix</keyword>
<dbReference type="SUPFAM" id="SSF111331">
    <property type="entry name" value="NAD kinase/diacylglycerol kinase-like"/>
    <property type="match status" value="1"/>
</dbReference>
<evidence type="ECO:0000256" key="2">
    <source>
        <dbReference type="SAM" id="Phobius"/>
    </source>
</evidence>
<dbReference type="EMBL" id="BNEA01000015">
    <property type="protein sequence ID" value="GHI54372.1"/>
    <property type="molecule type" value="Genomic_DNA"/>
</dbReference>
<evidence type="ECO:0000313" key="4">
    <source>
        <dbReference type="EMBL" id="GHI54372.1"/>
    </source>
</evidence>
<evidence type="ECO:0000313" key="5">
    <source>
        <dbReference type="Proteomes" id="UP000646738"/>
    </source>
</evidence>
<proteinExistence type="predicted"/>
<sequence>MQHQQAALPQFGELAVQALEQQVGQILHLGPEVAGQLAKERIDVGSHSVNAREALGVRPSSVGASPSAVSRRGSTRSTDRLTRTGVRDALGQGHYARLVRQNGSEPLQEKAIDRTRKARSRAGLAARLLARFAVVAATAAVAVLLLALSGGGLLVVMAGILGLVVCAAGIWWLVARRGLVRLLGAFVAVGAPAGVLVFYARSGLWLIALISSLCWATAVTCGRTALHRARPPRSQRSVRARPPRRAVLIMNPKSGGGKVTRFDLVKRAERLGARVILLDPSVPVDVGGLAREAVEDGADLLGVAGGDGTQALVAAVAAEHGLPFLVISAGTRNHFAMDLGLDRADPARCLDALTDGEEIRVDLGDVSGRPFVNTVSFGVYADIVQSPEYRDDKTGTALKLMPDLLAREGAGRIDAWVDGTRLADQQALLISNNPYVSPDELSGGGRRPALDGGELGVIGIRVANAAQAAQLALWGSQAPGLTVTTARRVEVTAKGPQSPETGGGEEVQIPVAVDGEALWLRTPVVCSVRPRALRVLLPRDRPGAPPPAPPVDWRKLLALACGPVERTASGESRT</sequence>
<keyword evidence="5" id="KW-1185">Reference proteome</keyword>